<comment type="caution">
    <text evidence="2">The sequence shown here is derived from an EMBL/GenBank/DDBJ whole genome shotgun (WGS) entry which is preliminary data.</text>
</comment>
<accession>A0ABV9QKQ8</accession>
<dbReference type="RefSeq" id="WP_382434620.1">
    <property type="nucleotide sequence ID" value="NZ_JBHSHJ010000016.1"/>
</dbReference>
<dbReference type="EMBL" id="JBHSHJ010000016">
    <property type="protein sequence ID" value="MFC4790295.1"/>
    <property type="molecule type" value="Genomic_DNA"/>
</dbReference>
<name>A0ABV9QKQ8_9BURK</name>
<reference evidence="3" key="1">
    <citation type="journal article" date="2019" name="Int. J. Syst. Evol. Microbiol.">
        <title>The Global Catalogue of Microorganisms (GCM) 10K type strain sequencing project: providing services to taxonomists for standard genome sequencing and annotation.</title>
        <authorList>
            <consortium name="The Broad Institute Genomics Platform"/>
            <consortium name="The Broad Institute Genome Sequencing Center for Infectious Disease"/>
            <person name="Wu L."/>
            <person name="Ma J."/>
        </authorList>
    </citation>
    <scope>NUCLEOTIDE SEQUENCE [LARGE SCALE GENOMIC DNA]</scope>
    <source>
        <strain evidence="3">CCUG 49452</strain>
    </source>
</reference>
<gene>
    <name evidence="2" type="ORF">ACFO6X_15030</name>
</gene>
<feature type="region of interest" description="Disordered" evidence="1">
    <location>
        <begin position="61"/>
        <end position="81"/>
    </location>
</feature>
<evidence type="ECO:0000313" key="2">
    <source>
        <dbReference type="EMBL" id="MFC4790295.1"/>
    </source>
</evidence>
<keyword evidence="3" id="KW-1185">Reference proteome</keyword>
<organism evidence="2 3">
    <name type="scientific">Giesbergeria sinuosa</name>
    <dbReference type="NCBI Taxonomy" id="80883"/>
    <lineage>
        <taxon>Bacteria</taxon>
        <taxon>Pseudomonadati</taxon>
        <taxon>Pseudomonadota</taxon>
        <taxon>Betaproteobacteria</taxon>
        <taxon>Burkholderiales</taxon>
        <taxon>Comamonadaceae</taxon>
        <taxon>Giesbergeria</taxon>
    </lineage>
</organism>
<sequence length="81" mass="9482">MLGMQYTGLALRHWQEWLPKMTQELRDQGQLNHAAQMASKRAAEQVAKLMEQGMQQHEAEEMVLPQEILFKPEESDEDEQE</sequence>
<evidence type="ECO:0000313" key="3">
    <source>
        <dbReference type="Proteomes" id="UP001596001"/>
    </source>
</evidence>
<dbReference type="Proteomes" id="UP001596001">
    <property type="component" value="Unassembled WGS sequence"/>
</dbReference>
<protein>
    <submittedName>
        <fullName evidence="2">Uncharacterized protein</fullName>
    </submittedName>
</protein>
<proteinExistence type="predicted"/>
<evidence type="ECO:0000256" key="1">
    <source>
        <dbReference type="SAM" id="MobiDB-lite"/>
    </source>
</evidence>